<keyword evidence="2" id="KW-1185">Reference proteome</keyword>
<name>A0AB72X227_9RALS</name>
<dbReference type="Proteomes" id="UP001189225">
    <property type="component" value="Unassembled WGS sequence"/>
</dbReference>
<evidence type="ECO:0008006" key="3">
    <source>
        <dbReference type="Google" id="ProtNLM"/>
    </source>
</evidence>
<dbReference type="RefSeq" id="WP_316897837.1">
    <property type="nucleotide sequence ID" value="NZ_CATWHI010000001.1"/>
</dbReference>
<protein>
    <recommendedName>
        <fullName evidence="3">DUF2612 domain-containing protein</fullName>
    </recommendedName>
</protein>
<reference evidence="1 2" key="1">
    <citation type="submission" date="2023-07" db="EMBL/GenBank/DDBJ databases">
        <authorList>
            <person name="Peeters C."/>
        </authorList>
    </citation>
    <scope>NUCLEOTIDE SEQUENCE [LARGE SCALE GENOMIC DNA]</scope>
    <source>
        <strain evidence="1 2">R-16034</strain>
    </source>
</reference>
<proteinExistence type="predicted"/>
<gene>
    <name evidence="1" type="ORF">R16034_00031</name>
</gene>
<accession>A0AB72X227</accession>
<sequence length="205" mass="22564">MNYDFERLIAVIAESTTKVGPIKSRMLAVIDECERQAQHQDWAIFKTLDYQVDIGRLGQWISKAVDALPDSAPPRGLWVGICNPCDDPNDMSSIRTDVYMSLCSRFEESSNDWAREPLVTTECLRSEVLRALYKTAYSGKGSLEDSAEYPVALAYGAMLTVEALSYAPTQLFSSLEGAVCGFDSGDSLLVGTVADGAFRRSVRPL</sequence>
<evidence type="ECO:0000313" key="1">
    <source>
        <dbReference type="EMBL" id="CAJ0734886.1"/>
    </source>
</evidence>
<dbReference type="EMBL" id="CATWHI010000001">
    <property type="protein sequence ID" value="CAJ0734886.1"/>
    <property type="molecule type" value="Genomic_DNA"/>
</dbReference>
<comment type="caution">
    <text evidence="1">The sequence shown here is derived from an EMBL/GenBank/DDBJ whole genome shotgun (WGS) entry which is preliminary data.</text>
</comment>
<dbReference type="AlphaFoldDB" id="A0AB72X227"/>
<organism evidence="1 2">
    <name type="scientific">Ralstonia edaphi</name>
    <dbReference type="NCBI Taxonomy" id="3058599"/>
    <lineage>
        <taxon>Bacteria</taxon>
        <taxon>Pseudomonadati</taxon>
        <taxon>Pseudomonadota</taxon>
        <taxon>Betaproteobacteria</taxon>
        <taxon>Burkholderiales</taxon>
        <taxon>Burkholderiaceae</taxon>
        <taxon>Ralstonia</taxon>
    </lineage>
</organism>
<evidence type="ECO:0000313" key="2">
    <source>
        <dbReference type="Proteomes" id="UP001189225"/>
    </source>
</evidence>